<dbReference type="EMBL" id="SLXO01000003">
    <property type="protein sequence ID" value="TCP36331.1"/>
    <property type="molecule type" value="Genomic_DNA"/>
</dbReference>
<dbReference type="OrthoDB" id="9799612at2"/>
<dbReference type="NCBIfam" id="TIGR03056">
    <property type="entry name" value="bchO_mg_che_rel"/>
    <property type="match status" value="1"/>
</dbReference>
<dbReference type="InterPro" id="IPR017497">
    <property type="entry name" value="BchO"/>
</dbReference>
<protein>
    <submittedName>
        <fullName evidence="2">Magnesium chelatase accessory protein</fullName>
    </submittedName>
</protein>
<feature type="domain" description="AB hydrolase-1" evidence="1">
    <location>
        <begin position="49"/>
        <end position="291"/>
    </location>
</feature>
<dbReference type="InParanoid" id="A0A4R2PQ43"/>
<dbReference type="AlphaFoldDB" id="A0A4R2PQ43"/>
<proteinExistence type="predicted"/>
<name>A0A4R2PQ43_RHOSA</name>
<dbReference type="Proteomes" id="UP000295399">
    <property type="component" value="Unassembled WGS sequence"/>
</dbReference>
<gene>
    <name evidence="2" type="ORF">EV659_103220</name>
</gene>
<organism evidence="2 3">
    <name type="scientific">Rhodothalassium salexigens DSM 2132</name>
    <dbReference type="NCBI Taxonomy" id="1188247"/>
    <lineage>
        <taxon>Bacteria</taxon>
        <taxon>Pseudomonadati</taxon>
        <taxon>Pseudomonadota</taxon>
        <taxon>Alphaproteobacteria</taxon>
        <taxon>Rhodothalassiales</taxon>
        <taxon>Rhodothalassiaceae</taxon>
        <taxon>Rhodothalassium</taxon>
    </lineage>
</organism>
<dbReference type="Gene3D" id="3.40.50.1820">
    <property type="entry name" value="alpha/beta hydrolase"/>
    <property type="match status" value="1"/>
</dbReference>
<sequence length="311" mass="32626">MLPAFDKPLWGRDGADWPNREASRFVEADGLAWHVQVMGPPVGSGAPVVLLIHGTGAASHSWRDVAPILARTATVIVPDLPGHGFTETPPRGRLGLAGMAVAVRALARALDVHPCVAVGHSAGTAILMRAILDGGEAFAPRALIGFNSALFPFRGEASQFFSPLAKMLALNPVIPAIAAFRASDEKAIRRLIEQTGSTIDARGLDCYRRLMRRSGHVSATLAMMANWDLAPLGRQMGKLACPVTLVVGTGDTAVPPAEAEAVAERLAHARIVQWPDLGHLAHEEAPQAAADLIAETLATVGGQKDAPDTAG</sequence>
<accession>A0A4R2PQ43</accession>
<evidence type="ECO:0000259" key="1">
    <source>
        <dbReference type="Pfam" id="PF12697"/>
    </source>
</evidence>
<dbReference type="PANTHER" id="PTHR43689:SF8">
    <property type="entry name" value="ALPHA_BETA-HYDROLASES SUPERFAMILY PROTEIN"/>
    <property type="match status" value="1"/>
</dbReference>
<dbReference type="RefSeq" id="WP_132707881.1">
    <property type="nucleotide sequence ID" value="NZ_JACIGF010000003.1"/>
</dbReference>
<evidence type="ECO:0000313" key="3">
    <source>
        <dbReference type="Proteomes" id="UP000295399"/>
    </source>
</evidence>
<dbReference type="InterPro" id="IPR029058">
    <property type="entry name" value="AB_hydrolase_fold"/>
</dbReference>
<dbReference type="Pfam" id="PF12697">
    <property type="entry name" value="Abhydrolase_6"/>
    <property type="match status" value="1"/>
</dbReference>
<dbReference type="FunCoup" id="A0A4R2PQ43">
    <property type="interactions" value="36"/>
</dbReference>
<keyword evidence="3" id="KW-1185">Reference proteome</keyword>
<comment type="caution">
    <text evidence="2">The sequence shown here is derived from an EMBL/GenBank/DDBJ whole genome shotgun (WGS) entry which is preliminary data.</text>
</comment>
<dbReference type="PANTHER" id="PTHR43689">
    <property type="entry name" value="HYDROLASE"/>
    <property type="match status" value="1"/>
</dbReference>
<evidence type="ECO:0000313" key="2">
    <source>
        <dbReference type="EMBL" id="TCP36331.1"/>
    </source>
</evidence>
<reference evidence="2 3" key="1">
    <citation type="submission" date="2019-03" db="EMBL/GenBank/DDBJ databases">
        <title>Genomic Encyclopedia of Type Strains, Phase IV (KMG-IV): sequencing the most valuable type-strain genomes for metagenomic binning, comparative biology and taxonomic classification.</title>
        <authorList>
            <person name="Goeker M."/>
        </authorList>
    </citation>
    <scope>NUCLEOTIDE SEQUENCE [LARGE SCALE GENOMIC DNA]</scope>
    <source>
        <strain evidence="2 3">DSM 2132</strain>
    </source>
</reference>
<dbReference type="SUPFAM" id="SSF53474">
    <property type="entry name" value="alpha/beta-Hydrolases"/>
    <property type="match status" value="1"/>
</dbReference>
<dbReference type="InterPro" id="IPR000073">
    <property type="entry name" value="AB_hydrolase_1"/>
</dbReference>